<organism evidence="3">
    <name type="scientific">Heliothis virescens</name>
    <name type="common">Tobacco budworm moth</name>
    <dbReference type="NCBI Taxonomy" id="7102"/>
    <lineage>
        <taxon>Eukaryota</taxon>
        <taxon>Metazoa</taxon>
        <taxon>Ecdysozoa</taxon>
        <taxon>Arthropoda</taxon>
        <taxon>Hexapoda</taxon>
        <taxon>Insecta</taxon>
        <taxon>Pterygota</taxon>
        <taxon>Neoptera</taxon>
        <taxon>Endopterygota</taxon>
        <taxon>Lepidoptera</taxon>
        <taxon>Glossata</taxon>
        <taxon>Ditrysia</taxon>
        <taxon>Noctuoidea</taxon>
        <taxon>Noctuidae</taxon>
        <taxon>Heliothinae</taxon>
        <taxon>Heliothis</taxon>
    </lineage>
</organism>
<dbReference type="PROSITE" id="PS50106">
    <property type="entry name" value="PDZ"/>
    <property type="match status" value="7"/>
</dbReference>
<sequence>MCDMSEDRFAGYKGVRDITIKKGPSGLGIMIIEGRHTEAGRGIFVSDLQEGSAAEQGGLQIGDMLLAVNRDSLLNCSYDAAAAKLKQTEGVVVLTVCTPNLKEPGDESPAPATPGAGSGSVGGTSRPASRNADALAASRPQTPRPAPSPVKVEPPADPATAPIMPNVDTVIEINSNNQVLGLQLLGGSDTLINGASAIILDIYKDGAIAKDGRLRPGDHILECNGVHITKEMAHERVCLTIKQKTAKLKLTVHRPEPVRWEEVEIDLARKAGRPLGLACVAPVVAPGVYIGNLLPGTPAELDGRIQRGDFLLAVDGKDVSSADLIAAATALKLCANKATIKGASAIILDIYKDGAIAKDGRLRPGDHILECNGVHITKEMAHERVCLTIKQKTAKLKLTVHRPEPVRWEEVEIDLARKAGRPLGLACVAPVVAPGVYIGNLLPGTPAELDGRIQRGDFLLAVDGKDVSSADLIAAATALKLCANKATIKGASAIILDIYKDGAIAKDGRLRPGDHILECNGVHITKEMAHERVCLTIKQKTAKLKLTVHRPEPVRWEEVEIDLARKAGRPLGLACVAPVVAPGVYIGNLLPGTPAELDGRIQRGDFLLAVDGKDVSSADLIAAATALKLCANKATIKVRRYKTLR</sequence>
<dbReference type="AlphaFoldDB" id="A0A2A4K6R3"/>
<dbReference type="PANTHER" id="PTHR19964:SF92">
    <property type="entry name" value="PATJ HOMOLOG"/>
    <property type="match status" value="1"/>
</dbReference>
<feature type="domain" description="PDZ" evidence="2">
    <location>
        <begin position="168"/>
        <end position="256"/>
    </location>
</feature>
<accession>A0A2A4K6R3</accession>
<dbReference type="STRING" id="7102.A0A2A4K6R3"/>
<dbReference type="SUPFAM" id="SSF50156">
    <property type="entry name" value="PDZ domain-like"/>
    <property type="match status" value="7"/>
</dbReference>
<proteinExistence type="predicted"/>
<name>A0A2A4K6R3_HELVI</name>
<feature type="domain" description="PDZ" evidence="2">
    <location>
        <begin position="339"/>
        <end position="404"/>
    </location>
</feature>
<dbReference type="InterPro" id="IPR051342">
    <property type="entry name" value="PDZ_scaffold"/>
</dbReference>
<dbReference type="EMBL" id="NWSH01000110">
    <property type="protein sequence ID" value="PCG79453.1"/>
    <property type="molecule type" value="Genomic_DNA"/>
</dbReference>
<feature type="region of interest" description="Disordered" evidence="1">
    <location>
        <begin position="102"/>
        <end position="163"/>
    </location>
</feature>
<dbReference type="CDD" id="cd23064">
    <property type="entry name" value="PDZ3_INAD-like"/>
    <property type="match status" value="1"/>
</dbReference>
<feature type="domain" description="PDZ" evidence="2">
    <location>
        <begin position="412"/>
        <end position="480"/>
    </location>
</feature>
<feature type="domain" description="PDZ" evidence="2">
    <location>
        <begin position="560"/>
        <end position="642"/>
    </location>
</feature>
<feature type="domain" description="PDZ" evidence="2">
    <location>
        <begin position="17"/>
        <end position="100"/>
    </location>
</feature>
<dbReference type="Gene3D" id="2.30.42.10">
    <property type="match status" value="7"/>
</dbReference>
<dbReference type="Pfam" id="PF00595">
    <property type="entry name" value="PDZ"/>
    <property type="match status" value="7"/>
</dbReference>
<dbReference type="InterPro" id="IPR001478">
    <property type="entry name" value="PDZ"/>
</dbReference>
<feature type="domain" description="PDZ" evidence="2">
    <location>
        <begin position="487"/>
        <end position="552"/>
    </location>
</feature>
<dbReference type="PANTHER" id="PTHR19964">
    <property type="entry name" value="MULTIPLE PDZ DOMAIN PROTEIN"/>
    <property type="match status" value="1"/>
</dbReference>
<reference evidence="3" key="1">
    <citation type="submission" date="2017-09" db="EMBL/GenBank/DDBJ databases">
        <title>Contemporary evolution of a Lepidopteran species, Heliothis virescens, in response to modern agricultural practices.</title>
        <authorList>
            <person name="Fritz M.L."/>
            <person name="Deyonke A.M."/>
            <person name="Papanicolaou A."/>
            <person name="Micinski S."/>
            <person name="Westbrook J."/>
            <person name="Gould F."/>
        </authorList>
    </citation>
    <scope>NUCLEOTIDE SEQUENCE [LARGE SCALE GENOMIC DNA]</scope>
    <source>
        <strain evidence="3">HvINT-</strain>
        <tissue evidence="3">Whole body</tissue>
    </source>
</reference>
<dbReference type="SMART" id="SM00228">
    <property type="entry name" value="PDZ"/>
    <property type="match status" value="7"/>
</dbReference>
<evidence type="ECO:0000313" key="3">
    <source>
        <dbReference type="EMBL" id="PCG79453.1"/>
    </source>
</evidence>
<feature type="domain" description="PDZ" evidence="2">
    <location>
        <begin position="264"/>
        <end position="332"/>
    </location>
</feature>
<comment type="caution">
    <text evidence="3">The sequence shown here is derived from an EMBL/GenBank/DDBJ whole genome shotgun (WGS) entry which is preliminary data.</text>
</comment>
<dbReference type="InterPro" id="IPR036034">
    <property type="entry name" value="PDZ_sf"/>
</dbReference>
<evidence type="ECO:0000259" key="2">
    <source>
        <dbReference type="PROSITE" id="PS50106"/>
    </source>
</evidence>
<gene>
    <name evidence="3" type="ORF">B5V51_573</name>
</gene>
<evidence type="ECO:0000256" key="1">
    <source>
        <dbReference type="SAM" id="MobiDB-lite"/>
    </source>
</evidence>
<protein>
    <recommendedName>
        <fullName evidence="2">PDZ domain-containing protein</fullName>
    </recommendedName>
</protein>